<accession>A0A226WSY9</accession>
<proteinExistence type="predicted"/>
<dbReference type="GO" id="GO:0000155">
    <property type="term" value="F:phosphorelay sensor kinase activity"/>
    <property type="evidence" value="ECO:0007669"/>
    <property type="project" value="TreeGrafter"/>
</dbReference>
<gene>
    <name evidence="3" type="ORF">BSU04_33410</name>
</gene>
<evidence type="ECO:0000259" key="2">
    <source>
        <dbReference type="PROSITE" id="PS50109"/>
    </source>
</evidence>
<dbReference type="PANTHER" id="PTHR43547:SF2">
    <property type="entry name" value="HYBRID SIGNAL TRANSDUCTION HISTIDINE KINASE C"/>
    <property type="match status" value="1"/>
</dbReference>
<feature type="domain" description="Histidine kinase" evidence="2">
    <location>
        <begin position="47"/>
        <end position="138"/>
    </location>
</feature>
<dbReference type="InterPro" id="IPR036890">
    <property type="entry name" value="HATPase_C_sf"/>
</dbReference>
<dbReference type="InterPro" id="IPR005467">
    <property type="entry name" value="His_kinase_dom"/>
</dbReference>
<dbReference type="AlphaFoldDB" id="A0A226WSY9"/>
<dbReference type="PROSITE" id="PS50109">
    <property type="entry name" value="HIS_KIN"/>
    <property type="match status" value="1"/>
</dbReference>
<comment type="caution">
    <text evidence="3">The sequence shown here is derived from an EMBL/GenBank/DDBJ whole genome shotgun (WGS) entry which is preliminary data.</text>
</comment>
<evidence type="ECO:0000313" key="4">
    <source>
        <dbReference type="Proteomes" id="UP000214720"/>
    </source>
</evidence>
<dbReference type="PANTHER" id="PTHR43547">
    <property type="entry name" value="TWO-COMPONENT HISTIDINE KINASE"/>
    <property type="match status" value="1"/>
</dbReference>
<dbReference type="InterPro" id="IPR003594">
    <property type="entry name" value="HATPase_dom"/>
</dbReference>
<keyword evidence="3" id="KW-0418">Kinase</keyword>
<evidence type="ECO:0000256" key="1">
    <source>
        <dbReference type="ARBA" id="ARBA00022553"/>
    </source>
</evidence>
<dbReference type="Proteomes" id="UP000214720">
    <property type="component" value="Unassembled WGS sequence"/>
</dbReference>
<dbReference type="Pfam" id="PF02518">
    <property type="entry name" value="HATPase_c"/>
    <property type="match status" value="1"/>
</dbReference>
<keyword evidence="1" id="KW-0597">Phosphoprotein</keyword>
<dbReference type="SUPFAM" id="SSF55874">
    <property type="entry name" value="ATPase domain of HSP90 chaperone/DNA topoisomerase II/histidine kinase"/>
    <property type="match status" value="1"/>
</dbReference>
<name>A0A226WSY9_CABSO</name>
<protein>
    <submittedName>
        <fullName evidence="3">Sensory histidine kinase QseC</fullName>
    </submittedName>
</protein>
<dbReference type="Gene3D" id="3.30.565.10">
    <property type="entry name" value="Histidine kinase-like ATPase, C-terminal domain"/>
    <property type="match status" value="1"/>
</dbReference>
<sequence>MSERHRIFANSRRRYDALLACLAASVVADAVCRGGIHHTVYAIPFVSVIEDLLPLAEQKGVDLGVAGDRDAFVSVDEMDLVTLVRNLVNNAIRYTPSGGQVDLMVITDRGATAIQVEDTGPGIPESERGRVFDRFYRVLVPIKADLALVCQSCNRSQRK</sequence>
<dbReference type="EMBL" id="MTHB01000229">
    <property type="protein sequence ID" value="OXC74223.1"/>
    <property type="molecule type" value="Genomic_DNA"/>
</dbReference>
<dbReference type="SMART" id="SM00387">
    <property type="entry name" value="HATPase_c"/>
    <property type="match status" value="1"/>
</dbReference>
<evidence type="ECO:0000313" key="3">
    <source>
        <dbReference type="EMBL" id="OXC74223.1"/>
    </source>
</evidence>
<keyword evidence="3" id="KW-0808">Transferase</keyword>
<organism evidence="3 4">
    <name type="scientific">Caballeronia sordidicola</name>
    <name type="common">Burkholderia sordidicola</name>
    <dbReference type="NCBI Taxonomy" id="196367"/>
    <lineage>
        <taxon>Bacteria</taxon>
        <taxon>Pseudomonadati</taxon>
        <taxon>Pseudomonadota</taxon>
        <taxon>Betaproteobacteria</taxon>
        <taxon>Burkholderiales</taxon>
        <taxon>Burkholderiaceae</taxon>
        <taxon>Caballeronia</taxon>
    </lineage>
</organism>
<reference evidence="4" key="1">
    <citation type="submission" date="2017-01" db="EMBL/GenBank/DDBJ databases">
        <title>Genome Analysis of Deinococcus marmoris KOPRI26562.</title>
        <authorList>
            <person name="Kim J.H."/>
            <person name="Oh H.-M."/>
        </authorList>
    </citation>
    <scope>NUCLEOTIDE SEQUENCE [LARGE SCALE GENOMIC DNA]</scope>
    <source>
        <strain evidence="4">PAMC 26633</strain>
    </source>
</reference>